<geneLocation type="plasmid" evidence="2">
    <name>psfrenxt3c</name>
</geneLocation>
<proteinExistence type="predicted"/>
<accession>A0A2L0HCT1</accession>
<sequence length="131" mass="14210">MSEEGGRDGSATASAALRRGQFEQAYMTMTMNQILANPLEGETPAARLKQIALMTVIRKLHGDGEPITLTRLVEITGLTRTGIRQTVGPLVQRGQMGKNAMGRGMAWQFDLSPTFLHTLALITGSPIDNEQ</sequence>
<protein>
    <submittedName>
        <fullName evidence="1">Uncharacterized protein</fullName>
    </submittedName>
</protein>
<gene>
    <name evidence="1" type="ORF">NXT3_PC00133</name>
</gene>
<reference evidence="1 2" key="1">
    <citation type="submission" date="2017-10" db="EMBL/GenBank/DDBJ databases">
        <title>Analysis of the genome sequences of Rhizobium populations associated to common bean (phaseolus vulgaris).</title>
        <authorList>
            <person name="Bustos P."/>
            <person name="Santamaria R.I."/>
            <person name="Miranda-Sanchez F."/>
            <person name="Perez-Carrascal O."/>
            <person name="Juarez S."/>
            <person name="Lozano L."/>
            <person name="Martinez-Flores I."/>
            <person name="Vinuesa P."/>
            <person name="Martinez-Romero E."/>
            <person name="Cevallos M.A."/>
            <person name="Romero D."/>
            <person name="Davila G."/>
            <person name="Gonzalez V."/>
        </authorList>
    </citation>
    <scope>NUCLEOTIDE SEQUENCE [LARGE SCALE GENOMIC DNA]</scope>
    <source>
        <strain evidence="1 2">NXT3</strain>
        <plasmid evidence="2">Plasmid psfrenxt3c</plasmid>
    </source>
</reference>
<dbReference type="AlphaFoldDB" id="A0A2L0HCT1"/>
<organism evidence="1 2">
    <name type="scientific">Rhizobium fredii</name>
    <name type="common">Sinorhizobium fredii</name>
    <dbReference type="NCBI Taxonomy" id="380"/>
    <lineage>
        <taxon>Bacteria</taxon>
        <taxon>Pseudomonadati</taxon>
        <taxon>Pseudomonadota</taxon>
        <taxon>Alphaproteobacteria</taxon>
        <taxon>Hyphomicrobiales</taxon>
        <taxon>Rhizobiaceae</taxon>
        <taxon>Sinorhizobium/Ensifer group</taxon>
        <taxon>Sinorhizobium</taxon>
    </lineage>
</organism>
<keyword evidence="1" id="KW-0614">Plasmid</keyword>
<dbReference type="EMBL" id="CP024310">
    <property type="protein sequence ID" value="AUX79310.1"/>
    <property type="molecule type" value="Genomic_DNA"/>
</dbReference>
<name>A0A2L0HCT1_RHIFR</name>
<dbReference type="Proteomes" id="UP000239340">
    <property type="component" value="Plasmid pSfreNXT3c"/>
</dbReference>
<evidence type="ECO:0000313" key="2">
    <source>
        <dbReference type="Proteomes" id="UP000239340"/>
    </source>
</evidence>
<evidence type="ECO:0000313" key="1">
    <source>
        <dbReference type="EMBL" id="AUX79310.1"/>
    </source>
</evidence>